<feature type="transmembrane region" description="Helical" evidence="2">
    <location>
        <begin position="7"/>
        <end position="28"/>
    </location>
</feature>
<dbReference type="EMBL" id="FRAW01000011">
    <property type="protein sequence ID" value="SHK59767.1"/>
    <property type="molecule type" value="Genomic_DNA"/>
</dbReference>
<evidence type="ECO:0000313" key="4">
    <source>
        <dbReference type="Proteomes" id="UP000184275"/>
    </source>
</evidence>
<dbReference type="AlphaFoldDB" id="A0A1M6TS68"/>
<name>A0A1M6TS68_9BACT</name>
<keyword evidence="4" id="KW-1185">Reference proteome</keyword>
<accession>A0A1M6TS68</accession>
<evidence type="ECO:0000313" key="3">
    <source>
        <dbReference type="EMBL" id="SHK59767.1"/>
    </source>
</evidence>
<evidence type="ECO:0000256" key="2">
    <source>
        <dbReference type="SAM" id="Phobius"/>
    </source>
</evidence>
<sequence>MKISDKAIGYISFVAIVLIIVGVSLGMWNAHKGSSTTAIIDFDELGALSPEDPMTENGYEIGKVASVEWLGDRSRVTVIFDNPVTLREGSYFRNASFALMGGRRIELVRTHEGEILPPDHVFRGEFVPGITESLRFISVIHEQAKVSRDAILAILEGSESDPGVVQKYNETMQNVENLLNQFDKTASTAGFKIQEILAQAEAATQTLDQTANTADSSIGQATVLAKNAISSTQKAFVKLSTELEKIEAITRAAQENPTLQNLLETQETVQSVNALHQKLNEFIQSINTKGIALYDSNGNRVKLVRWKNINLIGKTARQKAKERQKKSPNTP</sequence>
<evidence type="ECO:0000256" key="1">
    <source>
        <dbReference type="SAM" id="Coils"/>
    </source>
</evidence>
<organism evidence="3 4">
    <name type="scientific">Fibrobacter intestinalis</name>
    <dbReference type="NCBI Taxonomy" id="28122"/>
    <lineage>
        <taxon>Bacteria</taxon>
        <taxon>Pseudomonadati</taxon>
        <taxon>Fibrobacterota</taxon>
        <taxon>Fibrobacteria</taxon>
        <taxon>Fibrobacterales</taxon>
        <taxon>Fibrobacteraceae</taxon>
        <taxon>Fibrobacter</taxon>
    </lineage>
</organism>
<keyword evidence="2" id="KW-1133">Transmembrane helix</keyword>
<gene>
    <name evidence="3" type="ORF">SAMN05720469_1113</name>
</gene>
<reference evidence="4" key="1">
    <citation type="submission" date="2016-11" db="EMBL/GenBank/DDBJ databases">
        <authorList>
            <person name="Varghese N."/>
            <person name="Submissions S."/>
        </authorList>
    </citation>
    <scope>NUCLEOTIDE SEQUENCE [LARGE SCALE GENOMIC DNA]</scope>
    <source>
        <strain evidence="4">UWOS</strain>
    </source>
</reference>
<dbReference type="Proteomes" id="UP000184275">
    <property type="component" value="Unassembled WGS sequence"/>
</dbReference>
<keyword evidence="2" id="KW-0472">Membrane</keyword>
<proteinExistence type="predicted"/>
<keyword evidence="2" id="KW-0812">Transmembrane</keyword>
<feature type="coiled-coil region" evidence="1">
    <location>
        <begin position="165"/>
        <end position="213"/>
    </location>
</feature>
<protein>
    <submittedName>
        <fullName evidence="3">ABC-type transporter Mla maintaining outer membrane lipid asymmetry, component MlaD</fullName>
    </submittedName>
</protein>
<keyword evidence="1" id="KW-0175">Coiled coil</keyword>
<dbReference type="RefSeq" id="WP_073303746.1">
    <property type="nucleotide sequence ID" value="NZ_FRAW01000011.1"/>
</dbReference>